<dbReference type="PANTHER" id="PTHR23151:SF82">
    <property type="entry name" value="PYRUVATE DEHYDROGENASE COMPLEX PROTEIN X COMPONENT, MITOCHONDRIAL"/>
    <property type="match status" value="1"/>
</dbReference>
<dbReference type="EMBL" id="SSOP01000032">
    <property type="protein sequence ID" value="KAB5593697.1"/>
    <property type="molecule type" value="Genomic_DNA"/>
</dbReference>
<dbReference type="Proteomes" id="UP000383932">
    <property type="component" value="Unassembled WGS sequence"/>
</dbReference>
<evidence type="ECO:0000256" key="1">
    <source>
        <dbReference type="ARBA" id="ARBA00007317"/>
    </source>
</evidence>
<dbReference type="PROSITE" id="PS51826">
    <property type="entry name" value="PSBD"/>
    <property type="match status" value="1"/>
</dbReference>
<evidence type="ECO:0000313" key="8">
    <source>
        <dbReference type="Proteomes" id="UP000383932"/>
    </source>
</evidence>
<dbReference type="Gene3D" id="2.40.50.100">
    <property type="match status" value="1"/>
</dbReference>
<keyword evidence="3" id="KW-0809">Transit peptide</keyword>
<feature type="compositionally biased region" description="Low complexity" evidence="4">
    <location>
        <begin position="95"/>
        <end position="112"/>
    </location>
</feature>
<dbReference type="GO" id="GO:0045254">
    <property type="term" value="C:pyruvate dehydrogenase complex"/>
    <property type="evidence" value="ECO:0007669"/>
    <property type="project" value="InterPro"/>
</dbReference>
<comment type="caution">
    <text evidence="7">The sequence shown here is derived from an EMBL/GenBank/DDBJ whole genome shotgun (WGS) entry which is preliminary data.</text>
</comment>
<dbReference type="InterPro" id="IPR011053">
    <property type="entry name" value="Single_hybrid_motif"/>
</dbReference>
<keyword evidence="2" id="KW-0450">Lipoyl</keyword>
<dbReference type="InterPro" id="IPR000089">
    <property type="entry name" value="Biotin_lipoyl"/>
</dbReference>
<dbReference type="SUPFAM" id="SSF51230">
    <property type="entry name" value="Single hybrid motif"/>
    <property type="match status" value="1"/>
</dbReference>
<evidence type="ECO:0008006" key="9">
    <source>
        <dbReference type="Google" id="ProtNLM"/>
    </source>
</evidence>
<dbReference type="CDD" id="cd06849">
    <property type="entry name" value="lipoyl_domain"/>
    <property type="match status" value="1"/>
</dbReference>
<dbReference type="InterPro" id="IPR036625">
    <property type="entry name" value="E3-bd_dom_sf"/>
</dbReference>
<dbReference type="Gene3D" id="4.10.320.10">
    <property type="entry name" value="E3-binding domain"/>
    <property type="match status" value="1"/>
</dbReference>
<dbReference type="AlphaFoldDB" id="A0A5N5QR38"/>
<dbReference type="GO" id="GO:0004742">
    <property type="term" value="F:dihydrolipoyllysine-residue acetyltransferase activity"/>
    <property type="evidence" value="ECO:0007669"/>
    <property type="project" value="TreeGrafter"/>
</dbReference>
<evidence type="ECO:0000259" key="6">
    <source>
        <dbReference type="PROSITE" id="PS51826"/>
    </source>
</evidence>
<organism evidence="7 8">
    <name type="scientific">Ceratobasidium theobromae</name>
    <dbReference type="NCBI Taxonomy" id="1582974"/>
    <lineage>
        <taxon>Eukaryota</taxon>
        <taxon>Fungi</taxon>
        <taxon>Dikarya</taxon>
        <taxon>Basidiomycota</taxon>
        <taxon>Agaricomycotina</taxon>
        <taxon>Agaricomycetes</taxon>
        <taxon>Cantharellales</taxon>
        <taxon>Ceratobasidiaceae</taxon>
        <taxon>Ceratobasidium</taxon>
    </lineage>
</organism>
<proteinExistence type="inferred from homology"/>
<dbReference type="Pfam" id="PF00364">
    <property type="entry name" value="Biotin_lipoyl"/>
    <property type="match status" value="1"/>
</dbReference>
<dbReference type="SUPFAM" id="SSF47005">
    <property type="entry name" value="Peripheral subunit-binding domain of 2-oxo acid dehydrogenase complex"/>
    <property type="match status" value="1"/>
</dbReference>
<gene>
    <name evidence="7" type="ORF">CTheo_2880</name>
</gene>
<feature type="domain" description="Lipoyl-binding" evidence="5">
    <location>
        <begin position="1"/>
        <end position="69"/>
    </location>
</feature>
<dbReference type="PROSITE" id="PS00189">
    <property type="entry name" value="LIPOYL"/>
    <property type="match status" value="1"/>
</dbReference>
<evidence type="ECO:0000256" key="4">
    <source>
        <dbReference type="SAM" id="MobiDB-lite"/>
    </source>
</evidence>
<dbReference type="PANTHER" id="PTHR23151">
    <property type="entry name" value="DIHYDROLIPOAMIDE ACETYL/SUCCINYL-TRANSFERASE-RELATED"/>
    <property type="match status" value="1"/>
</dbReference>
<dbReference type="FunFam" id="2.40.50.100:FF:000010">
    <property type="entry name" value="Acetyltransferase component of pyruvate dehydrogenase complex"/>
    <property type="match status" value="1"/>
</dbReference>
<reference evidence="7 8" key="1">
    <citation type="journal article" date="2019" name="Fungal Biol. Biotechnol.">
        <title>Draft genome sequence of fastidious pathogen Ceratobasidium theobromae, which causes vascular-streak dieback in Theobroma cacao.</title>
        <authorList>
            <person name="Ali S.S."/>
            <person name="Asman A."/>
            <person name="Shao J."/>
            <person name="Firmansyah A.P."/>
            <person name="Susilo A.W."/>
            <person name="Rosmana A."/>
            <person name="McMahon P."/>
            <person name="Junaid M."/>
            <person name="Guest D."/>
            <person name="Kheng T.Y."/>
            <person name="Meinhardt L.W."/>
            <person name="Bailey B.A."/>
        </authorList>
    </citation>
    <scope>NUCLEOTIDE SEQUENCE [LARGE SCALE GENOMIC DNA]</scope>
    <source>
        <strain evidence="7 8">CT2</strain>
    </source>
</reference>
<dbReference type="InterPro" id="IPR004167">
    <property type="entry name" value="PSBD"/>
</dbReference>
<evidence type="ECO:0000259" key="5">
    <source>
        <dbReference type="PROSITE" id="PS50968"/>
    </source>
</evidence>
<sequence length="272" mass="28148">MSPTMTEGGIASWKKKEGESFSAGDILLEIETDKATMDVEAQDDGVLGKILVPDGTKNVSVGSLIALLAEDGDDISNLQPPPDSETVSPKLPKEAQSTSASSGATAPTSKASPLATELAVPSPAHHDFPKGPLFPSVMRLLTEHHVSAKDAKKIKGTGVRGMLTKGDVLAHLGLASTPTGTFKLAQPKDTPAAAGKAGGKAEGAKKVEIDGPTLRRLIIEGMILRADRSHAAPKPAPATFDSIIGDYLPPKPTGAKLQVAPPAQRGYFDGLL</sequence>
<dbReference type="OrthoDB" id="537444at2759"/>
<accession>A0A5N5QR38</accession>
<evidence type="ECO:0000256" key="3">
    <source>
        <dbReference type="ARBA" id="ARBA00022946"/>
    </source>
</evidence>
<dbReference type="GO" id="GO:0006086">
    <property type="term" value="P:pyruvate decarboxylation to acetyl-CoA"/>
    <property type="evidence" value="ECO:0007669"/>
    <property type="project" value="InterPro"/>
</dbReference>
<feature type="region of interest" description="Disordered" evidence="4">
    <location>
        <begin position="74"/>
        <end position="123"/>
    </location>
</feature>
<dbReference type="PROSITE" id="PS50968">
    <property type="entry name" value="BIOTINYL_LIPOYL"/>
    <property type="match status" value="1"/>
</dbReference>
<evidence type="ECO:0000256" key="2">
    <source>
        <dbReference type="ARBA" id="ARBA00022823"/>
    </source>
</evidence>
<keyword evidence="8" id="KW-1185">Reference proteome</keyword>
<feature type="domain" description="Peripheral subunit-binding (PSBD)" evidence="6">
    <location>
        <begin position="132"/>
        <end position="172"/>
    </location>
</feature>
<name>A0A5N5QR38_9AGAM</name>
<dbReference type="InterPro" id="IPR003016">
    <property type="entry name" value="2-oxoA_DH_lipoyl-BS"/>
</dbReference>
<dbReference type="InterPro" id="IPR045257">
    <property type="entry name" value="E2/Pdx1"/>
</dbReference>
<evidence type="ECO:0000313" key="7">
    <source>
        <dbReference type="EMBL" id="KAB5593697.1"/>
    </source>
</evidence>
<comment type="similarity">
    <text evidence="1">Belongs to the 2-oxoacid dehydrogenase family.</text>
</comment>
<protein>
    <recommendedName>
        <fullName evidence="9">Pyruvate dehydrogenase X component</fullName>
    </recommendedName>
</protein>